<keyword evidence="2" id="KW-1185">Reference proteome</keyword>
<dbReference type="EMBL" id="VUJU01000651">
    <property type="protein sequence ID" value="KAF0769097.1"/>
    <property type="molecule type" value="Genomic_DNA"/>
</dbReference>
<dbReference type="AlphaFoldDB" id="A0A6G0ZEN3"/>
<evidence type="ECO:0000313" key="1">
    <source>
        <dbReference type="EMBL" id="KAF0769097.1"/>
    </source>
</evidence>
<proteinExistence type="predicted"/>
<protein>
    <submittedName>
        <fullName evidence="1">RNase H domain-containing protein</fullName>
    </submittedName>
</protein>
<reference evidence="1 2" key="1">
    <citation type="submission" date="2019-08" db="EMBL/GenBank/DDBJ databases">
        <title>Whole genome of Aphis craccivora.</title>
        <authorList>
            <person name="Voronova N.V."/>
            <person name="Shulinski R.S."/>
            <person name="Bandarenka Y.V."/>
            <person name="Zhorov D.G."/>
            <person name="Warner D."/>
        </authorList>
    </citation>
    <scope>NUCLEOTIDE SEQUENCE [LARGE SCALE GENOMIC DNA]</scope>
    <source>
        <strain evidence="1">180601</strain>
        <tissue evidence="1">Whole Body</tissue>
    </source>
</reference>
<organism evidence="1 2">
    <name type="scientific">Aphis craccivora</name>
    <name type="common">Cowpea aphid</name>
    <dbReference type="NCBI Taxonomy" id="307492"/>
    <lineage>
        <taxon>Eukaryota</taxon>
        <taxon>Metazoa</taxon>
        <taxon>Ecdysozoa</taxon>
        <taxon>Arthropoda</taxon>
        <taxon>Hexapoda</taxon>
        <taxon>Insecta</taxon>
        <taxon>Pterygota</taxon>
        <taxon>Neoptera</taxon>
        <taxon>Paraneoptera</taxon>
        <taxon>Hemiptera</taxon>
        <taxon>Sternorrhyncha</taxon>
        <taxon>Aphidomorpha</taxon>
        <taxon>Aphidoidea</taxon>
        <taxon>Aphididae</taxon>
        <taxon>Aphidini</taxon>
        <taxon>Aphis</taxon>
        <taxon>Aphis</taxon>
    </lineage>
</organism>
<accession>A0A6G0ZEN3</accession>
<dbReference type="OrthoDB" id="6630037at2759"/>
<dbReference type="Proteomes" id="UP000478052">
    <property type="component" value="Unassembled WGS sequence"/>
</dbReference>
<comment type="caution">
    <text evidence="1">The sequence shown here is derived from an EMBL/GenBank/DDBJ whole genome shotgun (WGS) entry which is preliminary data.</text>
</comment>
<sequence length="71" mass="8243">MADKAADLATRIIIHPTISVLPTNDVKTSIKHKILLKWQKYWDTIPLSNKLKTIKKKYKEMDLTILPQQTI</sequence>
<gene>
    <name evidence="1" type="ORF">FWK35_00003647</name>
</gene>
<evidence type="ECO:0000313" key="2">
    <source>
        <dbReference type="Proteomes" id="UP000478052"/>
    </source>
</evidence>
<name>A0A6G0ZEN3_APHCR</name>